<dbReference type="GO" id="GO:0008270">
    <property type="term" value="F:zinc ion binding"/>
    <property type="evidence" value="ECO:0007669"/>
    <property type="project" value="UniProtKB-KW"/>
</dbReference>
<proteinExistence type="inferred from homology"/>
<keyword evidence="9 15" id="KW-0863">Zinc-finger</keyword>
<dbReference type="GO" id="GO:0005789">
    <property type="term" value="C:endoplasmic reticulum membrane"/>
    <property type="evidence" value="ECO:0007669"/>
    <property type="project" value="UniProtKB-SubCell"/>
</dbReference>
<dbReference type="EMBL" id="HBUF01282087">
    <property type="protein sequence ID" value="CAG6687555.1"/>
    <property type="molecule type" value="Transcribed_RNA"/>
</dbReference>
<dbReference type="PROSITE" id="PS50089">
    <property type="entry name" value="ZF_RING_2"/>
    <property type="match status" value="1"/>
</dbReference>
<feature type="transmembrane region" description="Helical" evidence="17">
    <location>
        <begin position="43"/>
        <end position="60"/>
    </location>
</feature>
<evidence type="ECO:0000256" key="2">
    <source>
        <dbReference type="ARBA" id="ARBA00004477"/>
    </source>
</evidence>
<evidence type="ECO:0000256" key="16">
    <source>
        <dbReference type="SAM" id="MobiDB-lite"/>
    </source>
</evidence>
<dbReference type="Pfam" id="PF13639">
    <property type="entry name" value="zf-RING_2"/>
    <property type="match status" value="1"/>
</dbReference>
<dbReference type="InterPro" id="IPR013083">
    <property type="entry name" value="Znf_RING/FYVE/PHD"/>
</dbReference>
<dbReference type="EMBL" id="HBUF01115887">
    <property type="protein sequence ID" value="CAG6641147.1"/>
    <property type="molecule type" value="Transcribed_RNA"/>
</dbReference>
<evidence type="ECO:0000259" key="18">
    <source>
        <dbReference type="PROSITE" id="PS50089"/>
    </source>
</evidence>
<dbReference type="InterPro" id="IPR001841">
    <property type="entry name" value="Znf_RING"/>
</dbReference>
<keyword evidence="14 17" id="KW-0472">Membrane</keyword>
<dbReference type="EMBL" id="HBUF01282088">
    <property type="protein sequence ID" value="CAG6687557.1"/>
    <property type="molecule type" value="Transcribed_RNA"/>
</dbReference>
<dbReference type="CDD" id="cd16479">
    <property type="entry name" value="RING-H2_synoviolin"/>
    <property type="match status" value="1"/>
</dbReference>
<evidence type="ECO:0000256" key="4">
    <source>
        <dbReference type="ARBA" id="ARBA00010089"/>
    </source>
</evidence>
<evidence type="ECO:0000256" key="12">
    <source>
        <dbReference type="ARBA" id="ARBA00022833"/>
    </source>
</evidence>
<evidence type="ECO:0000256" key="1">
    <source>
        <dbReference type="ARBA" id="ARBA00000900"/>
    </source>
</evidence>
<dbReference type="AlphaFoldDB" id="A0A8D9AKL9"/>
<keyword evidence="10" id="KW-0833">Ubl conjugation pathway</keyword>
<evidence type="ECO:0000256" key="13">
    <source>
        <dbReference type="ARBA" id="ARBA00022989"/>
    </source>
</evidence>
<feature type="domain" description="RING-type" evidence="18">
    <location>
        <begin position="290"/>
        <end position="329"/>
    </location>
</feature>
<feature type="transmembrane region" description="Helical" evidence="17">
    <location>
        <begin position="131"/>
        <end position="155"/>
    </location>
</feature>
<feature type="compositionally biased region" description="Low complexity" evidence="16">
    <location>
        <begin position="584"/>
        <end position="601"/>
    </location>
</feature>
<keyword evidence="13 17" id="KW-1133">Transmembrane helix</keyword>
<dbReference type="InterPro" id="IPR058051">
    <property type="entry name" value="Znf_RING_synoviolin"/>
</dbReference>
<dbReference type="Gene3D" id="3.30.40.10">
    <property type="entry name" value="Zinc/RING finger domain, C3HC4 (zinc finger)"/>
    <property type="match status" value="1"/>
</dbReference>
<feature type="region of interest" description="Disordered" evidence="16">
    <location>
        <begin position="519"/>
        <end position="611"/>
    </location>
</feature>
<dbReference type="EMBL" id="HBUF01571387">
    <property type="protein sequence ID" value="CAG6766688.1"/>
    <property type="molecule type" value="Transcribed_RNA"/>
</dbReference>
<comment type="subcellular location">
    <subcellularLocation>
        <location evidence="2">Endoplasmic reticulum membrane</location>
        <topology evidence="2">Multi-pass membrane protein</topology>
    </subcellularLocation>
</comment>
<sequence length="628" mass="69343">MRSLGLPLISFGLTGAVVANAYYQKKQFYPSVVYITKSNSSMAVIYIQALILVILIGKLVKKIFFGQLRAAEFEHLMERSWYAVTETCLAFTVFKDDFSPKFVALFTLLLFLKAFHWLTEDRVDFMERSPMISYIFHIRIIVLLTMLGLLDLYFIVGAYQTTVTKGASVMIVFGFEYAILMTVCINILIKYLLHTIDLNREVFWENKAVFFLYMELVMSFVKVIMYVVFVLIMMRVYTLPLFAFRPMYYAARSFRKALKDVINSRSAIHHLNNSFPDATSEELTEADNVCIICREEMQSASKKLPCNHIFHTSCLRSWFQRHQTCPTCRTSILEPVAPSRDAPQPPPQAPQQPPLPPFAFPFNPLHMPFQPPHPPQQQPQGSAGGQGAQQAPGASTSGTTPGASSGRPGSQPQQPPPPFSGFPGFPMFPGMPMPGMGPSPFLPSMMPFMAYSIPPPIPPPDFTGLTDEQLRAMESNAREGVESRLRCLQNIQLLLDAATLMLQQYSVAAASVNVANTMGTAQSPQPASSTSGEYQQGPDLTTDPQPPLGASSPTRSTPTSSSKVSQSSPSSQDVPTPESNPQPSTSGTSMGSSSSSLTNGGAISETEEQREIRLRRLQKFATNSGTNE</sequence>
<evidence type="ECO:0000256" key="14">
    <source>
        <dbReference type="ARBA" id="ARBA00023136"/>
    </source>
</evidence>
<dbReference type="SUPFAM" id="SSF57850">
    <property type="entry name" value="RING/U-box"/>
    <property type="match status" value="1"/>
</dbReference>
<evidence type="ECO:0000256" key="8">
    <source>
        <dbReference type="ARBA" id="ARBA00022723"/>
    </source>
</evidence>
<evidence type="ECO:0000256" key="10">
    <source>
        <dbReference type="ARBA" id="ARBA00022786"/>
    </source>
</evidence>
<feature type="compositionally biased region" description="Polar residues" evidence="16">
    <location>
        <begin position="519"/>
        <end position="543"/>
    </location>
</feature>
<comment type="similarity">
    <text evidence="4">Belongs to the HRD1 family.</text>
</comment>
<evidence type="ECO:0000256" key="9">
    <source>
        <dbReference type="ARBA" id="ARBA00022771"/>
    </source>
</evidence>
<accession>A0A8D9AKL9</accession>
<keyword evidence="12" id="KW-0862">Zinc</keyword>
<evidence type="ECO:0000256" key="6">
    <source>
        <dbReference type="ARBA" id="ARBA00022679"/>
    </source>
</evidence>
<dbReference type="PANTHER" id="PTHR22763:SF184">
    <property type="entry name" value="E3 UBIQUITIN-PROTEIN LIGASE SYNOVIOLIN"/>
    <property type="match status" value="1"/>
</dbReference>
<dbReference type="FunFam" id="3.30.40.10:FF:000088">
    <property type="entry name" value="E3 ubiquitin-protein ligase synoviolin"/>
    <property type="match status" value="1"/>
</dbReference>
<dbReference type="GO" id="GO:0061630">
    <property type="term" value="F:ubiquitin protein ligase activity"/>
    <property type="evidence" value="ECO:0007669"/>
    <property type="project" value="UniProtKB-EC"/>
</dbReference>
<dbReference type="Pfam" id="PF25563">
    <property type="entry name" value="TPR_SYVN1_N"/>
    <property type="match status" value="1"/>
</dbReference>
<evidence type="ECO:0000256" key="3">
    <source>
        <dbReference type="ARBA" id="ARBA00004906"/>
    </source>
</evidence>
<feature type="transmembrane region" description="Helical" evidence="17">
    <location>
        <begin position="102"/>
        <end position="119"/>
    </location>
</feature>
<dbReference type="PANTHER" id="PTHR22763">
    <property type="entry name" value="RING ZINC FINGER PROTEIN"/>
    <property type="match status" value="1"/>
</dbReference>
<dbReference type="EMBL" id="HBUF01571388">
    <property type="protein sequence ID" value="CAG6766690.1"/>
    <property type="molecule type" value="Transcribed_RNA"/>
</dbReference>
<evidence type="ECO:0000256" key="11">
    <source>
        <dbReference type="ARBA" id="ARBA00022824"/>
    </source>
</evidence>
<dbReference type="EMBL" id="HBUF01343635">
    <property type="protein sequence ID" value="CAG6706893.1"/>
    <property type="molecule type" value="Transcribed_RNA"/>
</dbReference>
<feature type="compositionally biased region" description="Pro residues" evidence="16">
    <location>
        <begin position="343"/>
        <end position="359"/>
    </location>
</feature>
<comment type="pathway">
    <text evidence="3">Protein modification; protein ubiquitination.</text>
</comment>
<evidence type="ECO:0000256" key="15">
    <source>
        <dbReference type="PROSITE-ProRule" id="PRU00175"/>
    </source>
</evidence>
<keyword evidence="11" id="KW-0256">Endoplasmic reticulum</keyword>
<feature type="transmembrane region" description="Helical" evidence="17">
    <location>
        <begin position="167"/>
        <end position="189"/>
    </location>
</feature>
<feature type="transmembrane region" description="Helical" evidence="17">
    <location>
        <begin position="209"/>
        <end position="237"/>
    </location>
</feature>
<keyword evidence="8" id="KW-0479">Metal-binding</keyword>
<evidence type="ECO:0000256" key="5">
    <source>
        <dbReference type="ARBA" id="ARBA00012483"/>
    </source>
</evidence>
<evidence type="ECO:0000313" key="19">
    <source>
        <dbReference type="EMBL" id="CAG6766690.1"/>
    </source>
</evidence>
<feature type="compositionally biased region" description="Low complexity" evidence="16">
    <location>
        <begin position="551"/>
        <end position="577"/>
    </location>
</feature>
<feature type="region of interest" description="Disordered" evidence="16">
    <location>
        <begin position="336"/>
        <end position="426"/>
    </location>
</feature>
<dbReference type="EC" id="2.3.2.27" evidence="5"/>
<feature type="compositionally biased region" description="Low complexity" evidence="16">
    <location>
        <begin position="388"/>
        <end position="412"/>
    </location>
</feature>
<dbReference type="GO" id="GO:0043161">
    <property type="term" value="P:proteasome-mediated ubiquitin-dependent protein catabolic process"/>
    <property type="evidence" value="ECO:0007669"/>
    <property type="project" value="TreeGrafter"/>
</dbReference>
<protein>
    <recommendedName>
        <fullName evidence="5">RING-type E3 ubiquitin transferase</fullName>
        <ecNumber evidence="5">2.3.2.27</ecNumber>
    </recommendedName>
</protein>
<reference evidence="19" key="1">
    <citation type="submission" date="2021-05" db="EMBL/GenBank/DDBJ databases">
        <authorList>
            <person name="Alioto T."/>
            <person name="Alioto T."/>
            <person name="Gomez Garrido J."/>
        </authorList>
    </citation>
    <scope>NUCLEOTIDE SEQUENCE</scope>
</reference>
<organism evidence="19">
    <name type="scientific">Cacopsylla melanoneura</name>
    <dbReference type="NCBI Taxonomy" id="428564"/>
    <lineage>
        <taxon>Eukaryota</taxon>
        <taxon>Metazoa</taxon>
        <taxon>Ecdysozoa</taxon>
        <taxon>Arthropoda</taxon>
        <taxon>Hexapoda</taxon>
        <taxon>Insecta</taxon>
        <taxon>Pterygota</taxon>
        <taxon>Neoptera</taxon>
        <taxon>Paraneoptera</taxon>
        <taxon>Hemiptera</taxon>
        <taxon>Sternorrhyncha</taxon>
        <taxon>Psylloidea</taxon>
        <taxon>Psyllidae</taxon>
        <taxon>Psyllinae</taxon>
        <taxon>Cacopsylla</taxon>
    </lineage>
</organism>
<dbReference type="GO" id="GO:0036503">
    <property type="term" value="P:ERAD pathway"/>
    <property type="evidence" value="ECO:0007669"/>
    <property type="project" value="TreeGrafter"/>
</dbReference>
<dbReference type="UniPathway" id="UPA00143"/>
<dbReference type="InterPro" id="IPR050731">
    <property type="entry name" value="HRD1_E3_ubiq-ligases"/>
</dbReference>
<dbReference type="SMART" id="SM00184">
    <property type="entry name" value="RING"/>
    <property type="match status" value="1"/>
</dbReference>
<dbReference type="InterPro" id="IPR057992">
    <property type="entry name" value="TPR_SYVN1_N"/>
</dbReference>
<evidence type="ECO:0000256" key="17">
    <source>
        <dbReference type="SAM" id="Phobius"/>
    </source>
</evidence>
<dbReference type="GO" id="GO:0016567">
    <property type="term" value="P:protein ubiquitination"/>
    <property type="evidence" value="ECO:0007669"/>
    <property type="project" value="UniProtKB-UniPathway"/>
</dbReference>
<keyword evidence="6" id="KW-0808">Transferase</keyword>
<name>A0A8D9AKL9_9HEMI</name>
<evidence type="ECO:0000256" key="7">
    <source>
        <dbReference type="ARBA" id="ARBA00022692"/>
    </source>
</evidence>
<keyword evidence="7 17" id="KW-0812">Transmembrane</keyword>
<comment type="catalytic activity">
    <reaction evidence="1">
        <text>S-ubiquitinyl-[E2 ubiquitin-conjugating enzyme]-L-cysteine + [acceptor protein]-L-lysine = [E2 ubiquitin-conjugating enzyme]-L-cysteine + N(6)-ubiquitinyl-[acceptor protein]-L-lysine.</text>
        <dbReference type="EC" id="2.3.2.27"/>
    </reaction>
</comment>